<dbReference type="RefSeq" id="WP_185130002.1">
    <property type="nucleotide sequence ID" value="NZ_JACJVO010000019.1"/>
</dbReference>
<keyword evidence="3" id="KW-0804">Transcription</keyword>
<protein>
    <submittedName>
        <fullName evidence="5">AraC family transcriptional regulator</fullName>
    </submittedName>
</protein>
<dbReference type="Gene3D" id="2.60.120.10">
    <property type="entry name" value="Jelly Rolls"/>
    <property type="match status" value="1"/>
</dbReference>
<dbReference type="AlphaFoldDB" id="A0A7X0SLR1"/>
<dbReference type="InterPro" id="IPR020449">
    <property type="entry name" value="Tscrpt_reg_AraC-type_HTH"/>
</dbReference>
<gene>
    <name evidence="5" type="ORF">H7C18_15535</name>
</gene>
<dbReference type="InterPro" id="IPR003313">
    <property type="entry name" value="AraC-bd"/>
</dbReference>
<dbReference type="PANTHER" id="PTHR43280:SF28">
    <property type="entry name" value="HTH-TYPE TRANSCRIPTIONAL ACTIVATOR RHAS"/>
    <property type="match status" value="1"/>
</dbReference>
<keyword evidence="2" id="KW-0238">DNA-binding</keyword>
<dbReference type="InterPro" id="IPR037923">
    <property type="entry name" value="HTH-like"/>
</dbReference>
<reference evidence="5 6" key="1">
    <citation type="submission" date="2020-08" db="EMBL/GenBank/DDBJ databases">
        <title>Cohnella phylogeny.</title>
        <authorList>
            <person name="Dunlap C."/>
        </authorList>
    </citation>
    <scope>NUCLEOTIDE SEQUENCE [LARGE SCALE GENOMIC DNA]</scope>
    <source>
        <strain evidence="5 6">CBP 2801</strain>
    </source>
</reference>
<dbReference type="InterPro" id="IPR018062">
    <property type="entry name" value="HTH_AraC-typ_CS"/>
</dbReference>
<dbReference type="InterPro" id="IPR014710">
    <property type="entry name" value="RmlC-like_jellyroll"/>
</dbReference>
<evidence type="ECO:0000256" key="3">
    <source>
        <dbReference type="ARBA" id="ARBA00023163"/>
    </source>
</evidence>
<evidence type="ECO:0000313" key="5">
    <source>
        <dbReference type="EMBL" id="MBB6732332.1"/>
    </source>
</evidence>
<evidence type="ECO:0000256" key="1">
    <source>
        <dbReference type="ARBA" id="ARBA00023015"/>
    </source>
</evidence>
<evidence type="ECO:0000259" key="4">
    <source>
        <dbReference type="PROSITE" id="PS01124"/>
    </source>
</evidence>
<sequence length="282" mass="32277">MQEDPIQFFDNYLFTPTAWEKAGPVWPIRLGRNIAKPNYHVGPRFTPYYSLHFVLEGEGSFLQNGSTYALSAGDIFCLFPRLTQEYYTSGHSPLKLAWVAFDGRMGLELCERIGVYPNYPYRSGACDPSVAAILDDFFDAVRDGERAQAADLGKLAHFYRLFDCLARTAPRPRSDDGAAHWLQRGKEYMEVHYAEGITIEEVSGYIGVDRTHFSKRFRQAYGISPIQYLQKLKMDAARLLLKETDSKLLEIAQSVGYPDVFSFSKTFKKFFGLSPSQYRYRK</sequence>
<organism evidence="5 6">
    <name type="scientific">Cohnella zeiphila</name>
    <dbReference type="NCBI Taxonomy" id="2761120"/>
    <lineage>
        <taxon>Bacteria</taxon>
        <taxon>Bacillati</taxon>
        <taxon>Bacillota</taxon>
        <taxon>Bacilli</taxon>
        <taxon>Bacillales</taxon>
        <taxon>Paenibacillaceae</taxon>
        <taxon>Cohnella</taxon>
    </lineage>
</organism>
<dbReference type="Pfam" id="PF12833">
    <property type="entry name" value="HTH_18"/>
    <property type="match status" value="1"/>
</dbReference>
<proteinExistence type="predicted"/>
<dbReference type="PROSITE" id="PS01124">
    <property type="entry name" value="HTH_ARAC_FAMILY_2"/>
    <property type="match status" value="1"/>
</dbReference>
<dbReference type="PROSITE" id="PS00041">
    <property type="entry name" value="HTH_ARAC_FAMILY_1"/>
    <property type="match status" value="1"/>
</dbReference>
<comment type="caution">
    <text evidence="5">The sequence shown here is derived from an EMBL/GenBank/DDBJ whole genome shotgun (WGS) entry which is preliminary data.</text>
</comment>
<dbReference type="PANTHER" id="PTHR43280">
    <property type="entry name" value="ARAC-FAMILY TRANSCRIPTIONAL REGULATOR"/>
    <property type="match status" value="1"/>
</dbReference>
<keyword evidence="1" id="KW-0805">Transcription regulation</keyword>
<dbReference type="InterPro" id="IPR009057">
    <property type="entry name" value="Homeodomain-like_sf"/>
</dbReference>
<name>A0A7X0SLR1_9BACL</name>
<dbReference type="EMBL" id="JACJVO010000019">
    <property type="protein sequence ID" value="MBB6732332.1"/>
    <property type="molecule type" value="Genomic_DNA"/>
</dbReference>
<dbReference type="SUPFAM" id="SSF51215">
    <property type="entry name" value="Regulatory protein AraC"/>
    <property type="match status" value="1"/>
</dbReference>
<dbReference type="SMART" id="SM00342">
    <property type="entry name" value="HTH_ARAC"/>
    <property type="match status" value="1"/>
</dbReference>
<dbReference type="Gene3D" id="1.10.10.60">
    <property type="entry name" value="Homeodomain-like"/>
    <property type="match status" value="2"/>
</dbReference>
<dbReference type="GO" id="GO:0003700">
    <property type="term" value="F:DNA-binding transcription factor activity"/>
    <property type="evidence" value="ECO:0007669"/>
    <property type="project" value="InterPro"/>
</dbReference>
<dbReference type="PRINTS" id="PR00032">
    <property type="entry name" value="HTHARAC"/>
</dbReference>
<dbReference type="Pfam" id="PF02311">
    <property type="entry name" value="AraC_binding"/>
    <property type="match status" value="1"/>
</dbReference>
<evidence type="ECO:0000313" key="6">
    <source>
        <dbReference type="Proteomes" id="UP000564644"/>
    </source>
</evidence>
<evidence type="ECO:0000256" key="2">
    <source>
        <dbReference type="ARBA" id="ARBA00023125"/>
    </source>
</evidence>
<dbReference type="SUPFAM" id="SSF46689">
    <property type="entry name" value="Homeodomain-like"/>
    <property type="match status" value="2"/>
</dbReference>
<accession>A0A7X0SLR1</accession>
<dbReference type="GO" id="GO:0043565">
    <property type="term" value="F:sequence-specific DNA binding"/>
    <property type="evidence" value="ECO:0007669"/>
    <property type="project" value="InterPro"/>
</dbReference>
<dbReference type="InterPro" id="IPR018060">
    <property type="entry name" value="HTH_AraC"/>
</dbReference>
<dbReference type="Proteomes" id="UP000564644">
    <property type="component" value="Unassembled WGS sequence"/>
</dbReference>
<keyword evidence="6" id="KW-1185">Reference proteome</keyword>
<feature type="domain" description="HTH araC/xylS-type" evidence="4">
    <location>
        <begin position="183"/>
        <end position="281"/>
    </location>
</feature>